<keyword evidence="3" id="KW-1185">Reference proteome</keyword>
<comment type="caution">
    <text evidence="2">The sequence shown here is derived from an EMBL/GenBank/DDBJ whole genome shotgun (WGS) entry which is preliminary data.</text>
</comment>
<name>A0ABN7Q8R3_9BURK</name>
<gene>
    <name evidence="2" type="ORF">LMG26411_06921</name>
</gene>
<dbReference type="EMBL" id="CAJPVI010000064">
    <property type="protein sequence ID" value="CAG2159717.1"/>
    <property type="molecule type" value="Genomic_DNA"/>
</dbReference>
<reference evidence="2 3" key="1">
    <citation type="submission" date="2021-03" db="EMBL/GenBank/DDBJ databases">
        <authorList>
            <person name="Peeters C."/>
        </authorList>
    </citation>
    <scope>NUCLEOTIDE SEQUENCE [LARGE SCALE GENOMIC DNA]</scope>
    <source>
        <strain evidence="2 3">LMG 26411</strain>
    </source>
</reference>
<proteinExistence type="predicted"/>
<protein>
    <submittedName>
        <fullName evidence="2">Uncharacterized protein</fullName>
    </submittedName>
</protein>
<evidence type="ECO:0000313" key="3">
    <source>
        <dbReference type="Proteomes" id="UP000672657"/>
    </source>
</evidence>
<evidence type="ECO:0000256" key="1">
    <source>
        <dbReference type="SAM" id="MobiDB-lite"/>
    </source>
</evidence>
<dbReference type="RefSeq" id="WP_211957702.1">
    <property type="nucleotide sequence ID" value="NZ_CAJPVI010000064.1"/>
</dbReference>
<accession>A0ABN7Q8R3</accession>
<organism evidence="2 3">
    <name type="scientific">Cupriavidus numazuensis</name>
    <dbReference type="NCBI Taxonomy" id="221992"/>
    <lineage>
        <taxon>Bacteria</taxon>
        <taxon>Pseudomonadati</taxon>
        <taxon>Pseudomonadota</taxon>
        <taxon>Betaproteobacteria</taxon>
        <taxon>Burkholderiales</taxon>
        <taxon>Burkholderiaceae</taxon>
        <taxon>Cupriavidus</taxon>
    </lineage>
</organism>
<dbReference type="Proteomes" id="UP000672657">
    <property type="component" value="Unassembled WGS sequence"/>
</dbReference>
<feature type="region of interest" description="Disordered" evidence="1">
    <location>
        <begin position="80"/>
        <end position="99"/>
    </location>
</feature>
<evidence type="ECO:0000313" key="2">
    <source>
        <dbReference type="EMBL" id="CAG2159717.1"/>
    </source>
</evidence>
<sequence>MDKFAIKVVLNPVTTPRLYGQLSGIVDPRLRAEIFRRLAEIGAEAVTSSGGRLILPPPSIAALSAFGNLGDAQVALRDRGSALPMAPAQPTDEAPLQLSLPVENDAARTDRVGPPQADFSLDVDAINSAMSRFFAS</sequence>